<dbReference type="Gene3D" id="3.40.50.360">
    <property type="match status" value="1"/>
</dbReference>
<name>A0A5Q2RNL9_9ACTN</name>
<dbReference type="KEGG" id="atq:GH723_14320"/>
<proteinExistence type="predicted"/>
<dbReference type="RefSeq" id="WP_153760287.1">
    <property type="nucleotide sequence ID" value="NZ_CP045851.1"/>
</dbReference>
<dbReference type="InterPro" id="IPR008254">
    <property type="entry name" value="Flavodoxin/NO_synth"/>
</dbReference>
<organism evidence="2 3">
    <name type="scientific">Actinomarinicola tropica</name>
    <dbReference type="NCBI Taxonomy" id="2789776"/>
    <lineage>
        <taxon>Bacteria</taxon>
        <taxon>Bacillati</taxon>
        <taxon>Actinomycetota</taxon>
        <taxon>Acidimicrobiia</taxon>
        <taxon>Acidimicrobiales</taxon>
        <taxon>Iamiaceae</taxon>
        <taxon>Actinomarinicola</taxon>
    </lineage>
</organism>
<reference evidence="2 3" key="1">
    <citation type="submission" date="2019-11" db="EMBL/GenBank/DDBJ databases">
        <authorList>
            <person name="He Y."/>
        </authorList>
    </citation>
    <scope>NUCLEOTIDE SEQUENCE [LARGE SCALE GENOMIC DNA]</scope>
    <source>
        <strain evidence="2 3">SCSIO 58843</strain>
    </source>
</reference>
<dbReference type="AlphaFoldDB" id="A0A5Q2RNL9"/>
<dbReference type="PROSITE" id="PS50902">
    <property type="entry name" value="FLAVODOXIN_LIKE"/>
    <property type="match status" value="1"/>
</dbReference>
<protein>
    <recommendedName>
        <fullName evidence="1">Flavodoxin-like domain-containing protein</fullName>
    </recommendedName>
</protein>
<dbReference type="InterPro" id="IPR029039">
    <property type="entry name" value="Flavoprotein-like_sf"/>
</dbReference>
<dbReference type="InterPro" id="IPR001226">
    <property type="entry name" value="Flavodoxin_CS"/>
</dbReference>
<dbReference type="GO" id="GO:0009055">
    <property type="term" value="F:electron transfer activity"/>
    <property type="evidence" value="ECO:0007669"/>
    <property type="project" value="InterPro"/>
</dbReference>
<dbReference type="PROSITE" id="PS00201">
    <property type="entry name" value="FLAVODOXIN"/>
    <property type="match status" value="1"/>
</dbReference>
<gene>
    <name evidence="2" type="ORF">GH723_14320</name>
</gene>
<feature type="domain" description="Flavodoxin-like" evidence="1">
    <location>
        <begin position="3"/>
        <end position="135"/>
    </location>
</feature>
<evidence type="ECO:0000259" key="1">
    <source>
        <dbReference type="PROSITE" id="PS50902"/>
    </source>
</evidence>
<dbReference type="Proteomes" id="UP000334019">
    <property type="component" value="Chromosome"/>
</dbReference>
<evidence type="ECO:0000313" key="3">
    <source>
        <dbReference type="Proteomes" id="UP000334019"/>
    </source>
</evidence>
<evidence type="ECO:0000313" key="2">
    <source>
        <dbReference type="EMBL" id="QGG96181.1"/>
    </source>
</evidence>
<keyword evidence="3" id="KW-1185">Reference proteome</keyword>
<dbReference type="Pfam" id="PF12641">
    <property type="entry name" value="Flavodoxin_3"/>
    <property type="match status" value="1"/>
</dbReference>
<accession>A0A5Q2RNL9</accession>
<dbReference type="EMBL" id="CP045851">
    <property type="protein sequence ID" value="QGG96181.1"/>
    <property type="molecule type" value="Genomic_DNA"/>
</dbReference>
<dbReference type="GO" id="GO:0010181">
    <property type="term" value="F:FMN binding"/>
    <property type="evidence" value="ECO:0007669"/>
    <property type="project" value="InterPro"/>
</dbReference>
<sequence>MRTVVIYESLTGTTREAAEVIGEELRADGVDVVVCPIDGIDLAALAAADLVIVGSWVDGFVFLGQRPGRAGRLRNMPVIDGKKAAVFCTYAVDPGKTLTKLSQIVTDRGGDVVGGLAIRRTEVEEGAREFVDRVLGTVDA</sequence>
<dbReference type="SUPFAM" id="SSF52218">
    <property type="entry name" value="Flavoproteins"/>
    <property type="match status" value="1"/>
</dbReference>